<comment type="function">
    <text evidence="7">Specifically methylates the N4 position of cytidine in position 1402 (C1402) of 16S rRNA.</text>
</comment>
<evidence type="ECO:0000256" key="2">
    <source>
        <dbReference type="ARBA" id="ARBA00022490"/>
    </source>
</evidence>
<feature type="binding site" evidence="7">
    <location>
        <begin position="37"/>
        <end position="39"/>
    </location>
    <ligand>
        <name>S-adenosyl-L-methionine</name>
        <dbReference type="ChEBI" id="CHEBI:59789"/>
    </ligand>
</feature>
<dbReference type="EMBL" id="VJZA01000025">
    <property type="protein sequence ID" value="TVT21605.1"/>
    <property type="molecule type" value="Genomic_DNA"/>
</dbReference>
<evidence type="ECO:0000256" key="4">
    <source>
        <dbReference type="ARBA" id="ARBA00022603"/>
    </source>
</evidence>
<keyword evidence="6 7" id="KW-0949">S-adenosyl-L-methionine</keyword>
<evidence type="ECO:0000256" key="5">
    <source>
        <dbReference type="ARBA" id="ARBA00022679"/>
    </source>
</evidence>
<dbReference type="PANTHER" id="PTHR11265">
    <property type="entry name" value="S-ADENOSYL-METHYLTRANSFERASE MRAW"/>
    <property type="match status" value="1"/>
</dbReference>
<name>A0A558ABJ6_9PSEU</name>
<evidence type="ECO:0000256" key="1">
    <source>
        <dbReference type="ARBA" id="ARBA00010396"/>
    </source>
</evidence>
<dbReference type="OrthoDB" id="9806637at2"/>
<keyword evidence="9" id="KW-1185">Reference proteome</keyword>
<sequence length="317" mass="34746">MVVAEHVPVLLERVLELLAPALADRPAVLVDATVGLGGHADALLSAHPQLRLIALDRDPNALERSRERLARHGDRVEFVHAVYDRLPEALDDLGLSTVDAVLFDLGVSSMQLDLADRGFAYARDAPLDMRMDPTTGPTAADVLNTYPPGELVRILREYGEERFAQRIVKAVVAERERAPFERSERLVRLLYDAVPAASRRTGGHPAKRTFQALRIEVNGELEVLRNAIPAALAALSVGGRIVVESYQSLEDRIVKQAIAELARSRTPPGLPVELPGHGPELKLLTRGAEKADETEIEHNPRAASVRLRAAERIREGT</sequence>
<dbReference type="NCBIfam" id="TIGR00006">
    <property type="entry name" value="16S rRNA (cytosine(1402)-N(4))-methyltransferase RsmH"/>
    <property type="match status" value="1"/>
</dbReference>
<dbReference type="Gene3D" id="1.10.150.170">
    <property type="entry name" value="Putative methyltransferase TM0872, insert domain"/>
    <property type="match status" value="1"/>
</dbReference>
<dbReference type="Pfam" id="PF01795">
    <property type="entry name" value="Methyltransf_5"/>
    <property type="match status" value="1"/>
</dbReference>
<dbReference type="GO" id="GO:0005737">
    <property type="term" value="C:cytoplasm"/>
    <property type="evidence" value="ECO:0007669"/>
    <property type="project" value="UniProtKB-SubCell"/>
</dbReference>
<evidence type="ECO:0000313" key="9">
    <source>
        <dbReference type="Proteomes" id="UP000318578"/>
    </source>
</evidence>
<dbReference type="InterPro" id="IPR023397">
    <property type="entry name" value="SAM-dep_MeTrfase_MraW_recog"/>
</dbReference>
<keyword evidence="3 7" id="KW-0698">rRNA processing</keyword>
<dbReference type="PIRSF" id="PIRSF004486">
    <property type="entry name" value="MraW"/>
    <property type="match status" value="1"/>
</dbReference>
<gene>
    <name evidence="7 8" type="primary">rsmH</name>
    <name evidence="8" type="ORF">FNH06_16710</name>
</gene>
<comment type="similarity">
    <text evidence="1 7">Belongs to the methyltransferase superfamily. RsmH family.</text>
</comment>
<keyword evidence="5 7" id="KW-0808">Transferase</keyword>
<comment type="subcellular location">
    <subcellularLocation>
        <location evidence="7">Cytoplasm</location>
    </subcellularLocation>
</comment>
<dbReference type="SUPFAM" id="SSF81799">
    <property type="entry name" value="Putative methyltransferase TM0872, insert domain"/>
    <property type="match status" value="1"/>
</dbReference>
<feature type="binding site" evidence="7">
    <location>
        <position position="111"/>
    </location>
    <ligand>
        <name>S-adenosyl-L-methionine</name>
        <dbReference type="ChEBI" id="CHEBI:59789"/>
    </ligand>
</feature>
<comment type="catalytic activity">
    <reaction evidence="7">
        <text>cytidine(1402) in 16S rRNA + S-adenosyl-L-methionine = N(4)-methylcytidine(1402) in 16S rRNA + S-adenosyl-L-homocysteine + H(+)</text>
        <dbReference type="Rhea" id="RHEA:42928"/>
        <dbReference type="Rhea" id="RHEA-COMP:10286"/>
        <dbReference type="Rhea" id="RHEA-COMP:10287"/>
        <dbReference type="ChEBI" id="CHEBI:15378"/>
        <dbReference type="ChEBI" id="CHEBI:57856"/>
        <dbReference type="ChEBI" id="CHEBI:59789"/>
        <dbReference type="ChEBI" id="CHEBI:74506"/>
        <dbReference type="ChEBI" id="CHEBI:82748"/>
        <dbReference type="EC" id="2.1.1.199"/>
    </reaction>
</comment>
<feature type="binding site" evidence="7">
    <location>
        <position position="83"/>
    </location>
    <ligand>
        <name>S-adenosyl-L-methionine</name>
        <dbReference type="ChEBI" id="CHEBI:59789"/>
    </ligand>
</feature>
<proteinExistence type="inferred from homology"/>
<evidence type="ECO:0000313" key="8">
    <source>
        <dbReference type="EMBL" id="TVT21605.1"/>
    </source>
</evidence>
<evidence type="ECO:0000256" key="3">
    <source>
        <dbReference type="ARBA" id="ARBA00022552"/>
    </source>
</evidence>
<dbReference type="Proteomes" id="UP000318578">
    <property type="component" value="Unassembled WGS sequence"/>
</dbReference>
<keyword evidence="2 7" id="KW-0963">Cytoplasm</keyword>
<dbReference type="PANTHER" id="PTHR11265:SF0">
    <property type="entry name" value="12S RRNA N4-METHYLCYTIDINE METHYLTRANSFERASE"/>
    <property type="match status" value="1"/>
</dbReference>
<evidence type="ECO:0000256" key="7">
    <source>
        <dbReference type="HAMAP-Rule" id="MF_01007"/>
    </source>
</evidence>
<comment type="caution">
    <text evidence="8">The sequence shown here is derived from an EMBL/GenBank/DDBJ whole genome shotgun (WGS) entry which is preliminary data.</text>
</comment>
<protein>
    <recommendedName>
        <fullName evidence="7">Ribosomal RNA small subunit methyltransferase H</fullName>
        <ecNumber evidence="7">2.1.1.199</ecNumber>
    </recommendedName>
    <alternativeName>
        <fullName evidence="7">16S rRNA m(4)C1402 methyltransferase</fullName>
    </alternativeName>
    <alternativeName>
        <fullName evidence="7">rRNA (cytosine-N(4)-)-methyltransferase RsmH</fullName>
    </alternativeName>
</protein>
<dbReference type="AlphaFoldDB" id="A0A558ABJ6"/>
<organism evidence="8 9">
    <name type="scientific">Amycolatopsis acidiphila</name>
    <dbReference type="NCBI Taxonomy" id="715473"/>
    <lineage>
        <taxon>Bacteria</taxon>
        <taxon>Bacillati</taxon>
        <taxon>Actinomycetota</taxon>
        <taxon>Actinomycetes</taxon>
        <taxon>Pseudonocardiales</taxon>
        <taxon>Pseudonocardiaceae</taxon>
        <taxon>Amycolatopsis</taxon>
    </lineage>
</organism>
<dbReference type="InterPro" id="IPR029063">
    <property type="entry name" value="SAM-dependent_MTases_sf"/>
</dbReference>
<dbReference type="InterPro" id="IPR002903">
    <property type="entry name" value="RsmH"/>
</dbReference>
<dbReference type="RefSeq" id="WP_144639354.1">
    <property type="nucleotide sequence ID" value="NZ_BNAX01000023.1"/>
</dbReference>
<dbReference type="GO" id="GO:0071424">
    <property type="term" value="F:rRNA (cytosine-N4-)-methyltransferase activity"/>
    <property type="evidence" value="ECO:0007669"/>
    <property type="project" value="UniProtKB-UniRule"/>
</dbReference>
<feature type="binding site" evidence="7">
    <location>
        <position position="56"/>
    </location>
    <ligand>
        <name>S-adenosyl-L-methionine</name>
        <dbReference type="ChEBI" id="CHEBI:59789"/>
    </ligand>
</feature>
<keyword evidence="4 7" id="KW-0489">Methyltransferase</keyword>
<feature type="binding site" evidence="7">
    <location>
        <position position="104"/>
    </location>
    <ligand>
        <name>S-adenosyl-L-methionine</name>
        <dbReference type="ChEBI" id="CHEBI:59789"/>
    </ligand>
</feature>
<dbReference type="Gene3D" id="3.40.50.150">
    <property type="entry name" value="Vaccinia Virus protein VP39"/>
    <property type="match status" value="1"/>
</dbReference>
<dbReference type="SUPFAM" id="SSF53335">
    <property type="entry name" value="S-adenosyl-L-methionine-dependent methyltransferases"/>
    <property type="match status" value="1"/>
</dbReference>
<dbReference type="GO" id="GO:0070475">
    <property type="term" value="P:rRNA base methylation"/>
    <property type="evidence" value="ECO:0007669"/>
    <property type="project" value="UniProtKB-UniRule"/>
</dbReference>
<dbReference type="FunFam" id="1.10.150.170:FF:000001">
    <property type="entry name" value="Ribosomal RNA small subunit methyltransferase H"/>
    <property type="match status" value="1"/>
</dbReference>
<evidence type="ECO:0000256" key="6">
    <source>
        <dbReference type="ARBA" id="ARBA00022691"/>
    </source>
</evidence>
<dbReference type="HAMAP" id="MF_01007">
    <property type="entry name" value="16SrRNA_methyltr_H"/>
    <property type="match status" value="1"/>
</dbReference>
<dbReference type="EC" id="2.1.1.199" evidence="7"/>
<reference evidence="8 9" key="1">
    <citation type="submission" date="2019-07" db="EMBL/GenBank/DDBJ databases">
        <title>New species of Amycolatopsis and Streptomyces.</title>
        <authorList>
            <person name="Duangmal K."/>
            <person name="Teo W.F.A."/>
            <person name="Lipun K."/>
        </authorList>
    </citation>
    <scope>NUCLEOTIDE SEQUENCE [LARGE SCALE GENOMIC DNA]</scope>
    <source>
        <strain evidence="8 9">JCM 30562</strain>
    </source>
</reference>
<accession>A0A558ABJ6</accession>